<accession>A0A218VXS1</accession>
<evidence type="ECO:0000256" key="1">
    <source>
        <dbReference type="SAM" id="MobiDB-lite"/>
    </source>
</evidence>
<reference evidence="3" key="1">
    <citation type="journal article" date="2017" name="Plant J.">
        <title>The pomegranate (Punica granatum L.) genome and the genomics of punicalagin biosynthesis.</title>
        <authorList>
            <person name="Qin G."/>
            <person name="Xu C."/>
            <person name="Ming R."/>
            <person name="Tang H."/>
            <person name="Guyot R."/>
            <person name="Kramer E.M."/>
            <person name="Hu Y."/>
            <person name="Yi X."/>
            <person name="Qi Y."/>
            <person name="Xu X."/>
            <person name="Gao Z."/>
            <person name="Pan H."/>
            <person name="Jian J."/>
            <person name="Tian Y."/>
            <person name="Yue Z."/>
            <person name="Xu Y."/>
        </authorList>
    </citation>
    <scope>NUCLEOTIDE SEQUENCE [LARGE SCALE GENOMIC DNA]</scope>
    <source>
        <strain evidence="3">cv. Dabenzi</strain>
    </source>
</reference>
<dbReference type="Proteomes" id="UP000197138">
    <property type="component" value="Unassembled WGS sequence"/>
</dbReference>
<evidence type="ECO:0000313" key="3">
    <source>
        <dbReference type="Proteomes" id="UP000197138"/>
    </source>
</evidence>
<feature type="region of interest" description="Disordered" evidence="1">
    <location>
        <begin position="71"/>
        <end position="90"/>
    </location>
</feature>
<protein>
    <submittedName>
        <fullName evidence="2">Uncharacterized protein</fullName>
    </submittedName>
</protein>
<proteinExistence type="predicted"/>
<gene>
    <name evidence="2" type="ORF">CDL15_Pgr013830</name>
</gene>
<dbReference type="EMBL" id="MTKT01005805">
    <property type="protein sequence ID" value="OWM64672.1"/>
    <property type="molecule type" value="Genomic_DNA"/>
</dbReference>
<organism evidence="2 3">
    <name type="scientific">Punica granatum</name>
    <name type="common">Pomegranate</name>
    <dbReference type="NCBI Taxonomy" id="22663"/>
    <lineage>
        <taxon>Eukaryota</taxon>
        <taxon>Viridiplantae</taxon>
        <taxon>Streptophyta</taxon>
        <taxon>Embryophyta</taxon>
        <taxon>Tracheophyta</taxon>
        <taxon>Spermatophyta</taxon>
        <taxon>Magnoliopsida</taxon>
        <taxon>eudicotyledons</taxon>
        <taxon>Gunneridae</taxon>
        <taxon>Pentapetalae</taxon>
        <taxon>rosids</taxon>
        <taxon>malvids</taxon>
        <taxon>Myrtales</taxon>
        <taxon>Lythraceae</taxon>
        <taxon>Punica</taxon>
    </lineage>
</organism>
<sequence>MGRFWVVLSSTDPDCTFDPTGVASTSTGHPGSVWAARLAFRGVLGCSGKPRGCLTSLRSFWKESRRRFFGNQEQSQVSKTETDRTGSKQTRLAVQKEMALPEAPNGILMQGRQVPTPKRPTEVTVMVVWFQSSRVDLYSPAKIKQNRARPVTDPTWQSYRVDPYTPAKITKNRARPGNRPDWVVFGSDVTMVAPDGILMQGQWFPTPKRPLEFAVVVVQRKDSRIGSICKENTKTVRNPT</sequence>
<comment type="caution">
    <text evidence="2">The sequence shown here is derived from an EMBL/GenBank/DDBJ whole genome shotgun (WGS) entry which is preliminary data.</text>
</comment>
<name>A0A218VXS1_PUNGR</name>
<dbReference type="AlphaFoldDB" id="A0A218VXS1"/>
<evidence type="ECO:0000313" key="2">
    <source>
        <dbReference type="EMBL" id="OWM64672.1"/>
    </source>
</evidence>